<dbReference type="AlphaFoldDB" id="A0A8T0ELH3"/>
<name>A0A8T0ELH3_ARGBR</name>
<protein>
    <submittedName>
        <fullName evidence="1">Uncharacterized protein</fullName>
    </submittedName>
</protein>
<dbReference type="Proteomes" id="UP000807504">
    <property type="component" value="Unassembled WGS sequence"/>
</dbReference>
<reference evidence="1" key="2">
    <citation type="submission" date="2020-06" db="EMBL/GenBank/DDBJ databases">
        <authorList>
            <person name="Sheffer M."/>
        </authorList>
    </citation>
    <scope>NUCLEOTIDE SEQUENCE</scope>
</reference>
<reference evidence="1" key="1">
    <citation type="journal article" date="2020" name="bioRxiv">
        <title>Chromosome-level reference genome of the European wasp spider Argiope bruennichi: a resource for studies on range expansion and evolutionary adaptation.</title>
        <authorList>
            <person name="Sheffer M.M."/>
            <person name="Hoppe A."/>
            <person name="Krehenwinkel H."/>
            <person name="Uhl G."/>
            <person name="Kuss A.W."/>
            <person name="Jensen L."/>
            <person name="Jensen C."/>
            <person name="Gillespie R.G."/>
            <person name="Hoff K.J."/>
            <person name="Prost S."/>
        </authorList>
    </citation>
    <scope>NUCLEOTIDE SEQUENCE</scope>
</reference>
<proteinExistence type="predicted"/>
<dbReference type="EMBL" id="JABXBU010002227">
    <property type="protein sequence ID" value="KAF8774747.1"/>
    <property type="molecule type" value="Genomic_DNA"/>
</dbReference>
<organism evidence="1 2">
    <name type="scientific">Argiope bruennichi</name>
    <name type="common">Wasp spider</name>
    <name type="synonym">Aranea bruennichi</name>
    <dbReference type="NCBI Taxonomy" id="94029"/>
    <lineage>
        <taxon>Eukaryota</taxon>
        <taxon>Metazoa</taxon>
        <taxon>Ecdysozoa</taxon>
        <taxon>Arthropoda</taxon>
        <taxon>Chelicerata</taxon>
        <taxon>Arachnida</taxon>
        <taxon>Araneae</taxon>
        <taxon>Araneomorphae</taxon>
        <taxon>Entelegynae</taxon>
        <taxon>Araneoidea</taxon>
        <taxon>Araneidae</taxon>
        <taxon>Argiope</taxon>
    </lineage>
</organism>
<gene>
    <name evidence="1" type="ORF">HNY73_017266</name>
</gene>
<accession>A0A8T0ELH3</accession>
<comment type="caution">
    <text evidence="1">The sequence shown here is derived from an EMBL/GenBank/DDBJ whole genome shotgun (WGS) entry which is preliminary data.</text>
</comment>
<evidence type="ECO:0000313" key="1">
    <source>
        <dbReference type="EMBL" id="KAF8774747.1"/>
    </source>
</evidence>
<evidence type="ECO:0000313" key="2">
    <source>
        <dbReference type="Proteomes" id="UP000807504"/>
    </source>
</evidence>
<keyword evidence="2" id="KW-1185">Reference proteome</keyword>
<sequence>MLCYSEIFEINDRDEICMNYSTNAMNYLRSRLDKIRQERGGFSEHSYCLRVLFDLNCFVDQFNRKCSSLAKDTALQLIRKGGSLDDQCPVSIRLDILEFLDDLKVQTKQDIFVRQLLESER</sequence>